<protein>
    <recommendedName>
        <fullName evidence="3">ubiquitinyl hydrolase 1</fullName>
        <ecNumber evidence="3">3.4.19.12</ecNumber>
    </recommendedName>
</protein>
<feature type="domain" description="USP" evidence="9">
    <location>
        <begin position="165"/>
        <end position="507"/>
    </location>
</feature>
<dbReference type="GO" id="GO:0016579">
    <property type="term" value="P:protein deubiquitination"/>
    <property type="evidence" value="ECO:0007669"/>
    <property type="project" value="InterPro"/>
</dbReference>
<dbReference type="CDD" id="cd02674">
    <property type="entry name" value="Peptidase_C19R"/>
    <property type="match status" value="1"/>
</dbReference>
<dbReference type="EC" id="3.4.19.12" evidence="3"/>
<feature type="compositionally biased region" description="Polar residues" evidence="8">
    <location>
        <begin position="61"/>
        <end position="73"/>
    </location>
</feature>
<proteinExistence type="inferred from homology"/>
<evidence type="ECO:0000256" key="2">
    <source>
        <dbReference type="ARBA" id="ARBA00009085"/>
    </source>
</evidence>
<dbReference type="InterPro" id="IPR028889">
    <property type="entry name" value="USP"/>
</dbReference>
<evidence type="ECO:0000256" key="6">
    <source>
        <dbReference type="ARBA" id="ARBA00022801"/>
    </source>
</evidence>
<dbReference type="SUPFAM" id="SSF54001">
    <property type="entry name" value="Cysteine proteinases"/>
    <property type="match status" value="1"/>
</dbReference>
<evidence type="ECO:0000256" key="5">
    <source>
        <dbReference type="ARBA" id="ARBA00022786"/>
    </source>
</evidence>
<dbReference type="PANTHER" id="PTHR21646:SF24">
    <property type="entry name" value="UBIQUITIN CARBOXYL-TERMINAL HYDROLASE"/>
    <property type="match status" value="1"/>
</dbReference>
<feature type="compositionally biased region" description="Polar residues" evidence="8">
    <location>
        <begin position="9"/>
        <end position="25"/>
    </location>
</feature>
<name>A0A6A5KLB9_9PLEO</name>
<evidence type="ECO:0000313" key="11">
    <source>
        <dbReference type="Proteomes" id="UP000800040"/>
    </source>
</evidence>
<dbReference type="InterPro" id="IPR001394">
    <property type="entry name" value="Peptidase_C19_UCH"/>
</dbReference>
<dbReference type="InterPro" id="IPR038765">
    <property type="entry name" value="Papain-like_cys_pep_sf"/>
</dbReference>
<dbReference type="InterPro" id="IPR050185">
    <property type="entry name" value="Ub_carboxyl-term_hydrolase"/>
</dbReference>
<dbReference type="Pfam" id="PF00443">
    <property type="entry name" value="UCH"/>
    <property type="match status" value="1"/>
</dbReference>
<evidence type="ECO:0000256" key="4">
    <source>
        <dbReference type="ARBA" id="ARBA00022670"/>
    </source>
</evidence>
<keyword evidence="11" id="KW-1185">Reference proteome</keyword>
<dbReference type="EMBL" id="ML975268">
    <property type="protein sequence ID" value="KAF1836900.1"/>
    <property type="molecule type" value="Genomic_DNA"/>
</dbReference>
<feature type="region of interest" description="Disordered" evidence="8">
    <location>
        <begin position="1"/>
        <end position="25"/>
    </location>
</feature>
<organism evidence="10 11">
    <name type="scientific">Decorospora gaudefroyi</name>
    <dbReference type="NCBI Taxonomy" id="184978"/>
    <lineage>
        <taxon>Eukaryota</taxon>
        <taxon>Fungi</taxon>
        <taxon>Dikarya</taxon>
        <taxon>Ascomycota</taxon>
        <taxon>Pezizomycotina</taxon>
        <taxon>Dothideomycetes</taxon>
        <taxon>Pleosporomycetidae</taxon>
        <taxon>Pleosporales</taxon>
        <taxon>Pleosporineae</taxon>
        <taxon>Pleosporaceae</taxon>
        <taxon>Decorospora</taxon>
    </lineage>
</organism>
<evidence type="ECO:0000313" key="10">
    <source>
        <dbReference type="EMBL" id="KAF1836900.1"/>
    </source>
</evidence>
<keyword evidence="6" id="KW-0378">Hydrolase</keyword>
<dbReference type="OrthoDB" id="952271at2759"/>
<comment type="similarity">
    <text evidence="2">Belongs to the peptidase C19 family.</text>
</comment>
<dbReference type="GO" id="GO:0004843">
    <property type="term" value="F:cysteine-type deubiquitinase activity"/>
    <property type="evidence" value="ECO:0007669"/>
    <property type="project" value="UniProtKB-EC"/>
</dbReference>
<accession>A0A6A5KLB9</accession>
<evidence type="ECO:0000256" key="1">
    <source>
        <dbReference type="ARBA" id="ARBA00000707"/>
    </source>
</evidence>
<keyword evidence="7" id="KW-0788">Thiol protease</keyword>
<evidence type="ECO:0000259" key="9">
    <source>
        <dbReference type="PROSITE" id="PS50235"/>
    </source>
</evidence>
<comment type="catalytic activity">
    <reaction evidence="1">
        <text>Thiol-dependent hydrolysis of ester, thioester, amide, peptide and isopeptide bonds formed by the C-terminal Gly of ubiquitin (a 76-residue protein attached to proteins as an intracellular targeting signal).</text>
        <dbReference type="EC" id="3.4.19.12"/>
    </reaction>
</comment>
<gene>
    <name evidence="10" type="ORF">BDW02DRAFT_203358</name>
</gene>
<evidence type="ECO:0000256" key="7">
    <source>
        <dbReference type="ARBA" id="ARBA00022807"/>
    </source>
</evidence>
<feature type="region of interest" description="Disordered" evidence="8">
    <location>
        <begin position="143"/>
        <end position="162"/>
    </location>
</feature>
<dbReference type="AlphaFoldDB" id="A0A6A5KLB9"/>
<dbReference type="Gene3D" id="3.90.70.10">
    <property type="entry name" value="Cysteine proteinases"/>
    <property type="match status" value="1"/>
</dbReference>
<dbReference type="PROSITE" id="PS50235">
    <property type="entry name" value="USP_3"/>
    <property type="match status" value="1"/>
</dbReference>
<dbReference type="GO" id="GO:0006508">
    <property type="term" value="P:proteolysis"/>
    <property type="evidence" value="ECO:0007669"/>
    <property type="project" value="UniProtKB-KW"/>
</dbReference>
<evidence type="ECO:0000256" key="3">
    <source>
        <dbReference type="ARBA" id="ARBA00012759"/>
    </source>
</evidence>
<dbReference type="Proteomes" id="UP000800040">
    <property type="component" value="Unassembled WGS sequence"/>
</dbReference>
<keyword evidence="4" id="KW-0645">Protease</keyword>
<dbReference type="PANTHER" id="PTHR21646">
    <property type="entry name" value="UBIQUITIN CARBOXYL-TERMINAL HYDROLASE"/>
    <property type="match status" value="1"/>
</dbReference>
<sequence length="563" mass="63276">MEDLESVESVISSNDSLPQADQIQQPRLPLTTFALIPDEEEQVKEPVGGLALYPNVMPTHLNGTTSNSRTVPSQPDVVTPREEISMLPSAWQVTENDTRELFGAVSETARTSPSPRKVNQARDDSIWNSLDSFQNSVVGAMVSETSRSRSRPRPSNGMLRTQGTVGLTNLGNTGWMNTALQCIRSLEELAVYFLQGAYKKDINVDNPLGFGGTMAEVYGEVLVAIYAKQAITPLAPIAFKSGLGRAHQGFAGYREQDAEEFLSFLIDALHEDLNRVKNKPYTEPPMSDDSTVNNAEAIRELGNQFRAIFRSRNDSMVMDLLCGFYMITMACPECGKVDITFTPYTVLTASLPVGPMKNGTTLNECLLETSKMEVLAEDNAWYCPRCKELRRAKKKLDIWTTPDILVVHLRRYGRSYGKNDTFVDFPVEGLDLKTHIGLSEGRDLVYDLFAVINHYETEPRRSGLYTAVAKNFFDQHWYEYNDSNVKARATPGSVITSAAYVLFYRRRSKDPLGPPQLQEIVRTWRTTNPGSSRRPNRIEIRSPRENRSLWGQRQLEGIDNNEF</sequence>
<reference evidence="10" key="1">
    <citation type="submission" date="2020-01" db="EMBL/GenBank/DDBJ databases">
        <authorList>
            <consortium name="DOE Joint Genome Institute"/>
            <person name="Haridas S."/>
            <person name="Albert R."/>
            <person name="Binder M."/>
            <person name="Bloem J."/>
            <person name="Labutti K."/>
            <person name="Salamov A."/>
            <person name="Andreopoulos B."/>
            <person name="Baker S.E."/>
            <person name="Barry K."/>
            <person name="Bills G."/>
            <person name="Bluhm B.H."/>
            <person name="Cannon C."/>
            <person name="Castanera R."/>
            <person name="Culley D.E."/>
            <person name="Daum C."/>
            <person name="Ezra D."/>
            <person name="Gonzalez J.B."/>
            <person name="Henrissat B."/>
            <person name="Kuo A."/>
            <person name="Liang C."/>
            <person name="Lipzen A."/>
            <person name="Lutzoni F."/>
            <person name="Magnuson J."/>
            <person name="Mondo S."/>
            <person name="Nolan M."/>
            <person name="Ohm R."/>
            <person name="Pangilinan J."/>
            <person name="Park H.-J."/>
            <person name="Ramirez L."/>
            <person name="Alfaro M."/>
            <person name="Sun H."/>
            <person name="Tritt A."/>
            <person name="Yoshinaga Y."/>
            <person name="Zwiers L.-H."/>
            <person name="Turgeon B.G."/>
            <person name="Goodwin S.B."/>
            <person name="Spatafora J.W."/>
            <person name="Crous P.W."/>
            <person name="Grigoriev I.V."/>
        </authorList>
    </citation>
    <scope>NUCLEOTIDE SEQUENCE</scope>
    <source>
        <strain evidence="10">P77</strain>
    </source>
</reference>
<feature type="region of interest" description="Disordered" evidence="8">
    <location>
        <begin position="61"/>
        <end position="80"/>
    </location>
</feature>
<evidence type="ECO:0000256" key="8">
    <source>
        <dbReference type="SAM" id="MobiDB-lite"/>
    </source>
</evidence>
<keyword evidence="5" id="KW-0833">Ubl conjugation pathway</keyword>